<dbReference type="RefSeq" id="WP_012845121.1">
    <property type="nucleotide sequence ID" value="NC_013501.1"/>
</dbReference>
<dbReference type="HOGENOM" id="CLU_010194_2_1_10"/>
<comment type="similarity">
    <text evidence="1 3">Belongs to the short-chain dehydrogenases/reductases (SDR) family.</text>
</comment>
<name>D0MG22_RHOM4</name>
<dbReference type="CDD" id="cd05233">
    <property type="entry name" value="SDR_c"/>
    <property type="match status" value="1"/>
</dbReference>
<dbReference type="PROSITE" id="PS00061">
    <property type="entry name" value="ADH_SHORT"/>
    <property type="match status" value="1"/>
</dbReference>
<evidence type="ECO:0000256" key="2">
    <source>
        <dbReference type="ARBA" id="ARBA00023002"/>
    </source>
</evidence>
<dbReference type="SUPFAM" id="SSF51735">
    <property type="entry name" value="NAD(P)-binding Rossmann-fold domains"/>
    <property type="match status" value="1"/>
</dbReference>
<dbReference type="PANTHER" id="PTHR44196">
    <property type="entry name" value="DEHYDROGENASE/REDUCTASE SDR FAMILY MEMBER 7B"/>
    <property type="match status" value="1"/>
</dbReference>
<protein>
    <submittedName>
        <fullName evidence="5">Short-chain dehydrogenase/reductase SDR</fullName>
    </submittedName>
</protein>
<dbReference type="InterPro" id="IPR057326">
    <property type="entry name" value="KR_dom"/>
</dbReference>
<dbReference type="eggNOG" id="COG4221">
    <property type="taxonomic scope" value="Bacteria"/>
</dbReference>
<evidence type="ECO:0000256" key="1">
    <source>
        <dbReference type="ARBA" id="ARBA00006484"/>
    </source>
</evidence>
<dbReference type="InterPro" id="IPR036291">
    <property type="entry name" value="NAD(P)-bd_dom_sf"/>
</dbReference>
<dbReference type="AlphaFoldDB" id="D0MG22"/>
<dbReference type="InterPro" id="IPR020904">
    <property type="entry name" value="Sc_DH/Rdtase_CS"/>
</dbReference>
<evidence type="ECO:0000313" key="6">
    <source>
        <dbReference type="Proteomes" id="UP000002221"/>
    </source>
</evidence>
<dbReference type="Pfam" id="PF00106">
    <property type="entry name" value="adh_short"/>
    <property type="match status" value="1"/>
</dbReference>
<dbReference type="PIRSF" id="PIRSF000126">
    <property type="entry name" value="11-beta-HSD1"/>
    <property type="match status" value="1"/>
</dbReference>
<gene>
    <name evidence="5" type="ordered locus">Rmar_2639</name>
</gene>
<dbReference type="SMART" id="SM00822">
    <property type="entry name" value="PKS_KR"/>
    <property type="match status" value="1"/>
</dbReference>
<dbReference type="InterPro" id="IPR002347">
    <property type="entry name" value="SDR_fam"/>
</dbReference>
<dbReference type="GO" id="GO:0016020">
    <property type="term" value="C:membrane"/>
    <property type="evidence" value="ECO:0007669"/>
    <property type="project" value="TreeGrafter"/>
</dbReference>
<reference evidence="5 6" key="1">
    <citation type="journal article" date="2009" name="Stand. Genomic Sci.">
        <title>Complete genome sequence of Rhodothermus marinus type strain (R-10).</title>
        <authorList>
            <person name="Nolan M."/>
            <person name="Tindall B.J."/>
            <person name="Pomrenke H."/>
            <person name="Lapidus A."/>
            <person name="Copeland A."/>
            <person name="Glavina Del Rio T."/>
            <person name="Lucas S."/>
            <person name="Chen F."/>
            <person name="Tice H."/>
            <person name="Cheng J.F."/>
            <person name="Saunders E."/>
            <person name="Han C."/>
            <person name="Bruce D."/>
            <person name="Goodwin L."/>
            <person name="Chain P."/>
            <person name="Pitluck S."/>
            <person name="Ovchinikova G."/>
            <person name="Pati A."/>
            <person name="Ivanova N."/>
            <person name="Mavromatis K."/>
            <person name="Chen A."/>
            <person name="Palaniappan K."/>
            <person name="Land M."/>
            <person name="Hauser L."/>
            <person name="Chang Y.J."/>
            <person name="Jeffries C.D."/>
            <person name="Brettin T."/>
            <person name="Goker M."/>
            <person name="Bristow J."/>
            <person name="Eisen J.A."/>
            <person name="Markowitz V."/>
            <person name="Hugenholtz P."/>
            <person name="Kyrpides N.C."/>
            <person name="Klenk H.P."/>
            <person name="Detter J.C."/>
        </authorList>
    </citation>
    <scope>NUCLEOTIDE SEQUENCE [LARGE SCALE GENOMIC DNA]</scope>
    <source>
        <strain evidence="6">ATCC 43812 / DSM 4252 / R-10</strain>
    </source>
</reference>
<evidence type="ECO:0000256" key="3">
    <source>
        <dbReference type="RuleBase" id="RU000363"/>
    </source>
</evidence>
<dbReference type="STRING" id="518766.Rmar_2639"/>
<dbReference type="Gene3D" id="3.40.50.720">
    <property type="entry name" value="NAD(P)-binding Rossmann-like Domain"/>
    <property type="match status" value="1"/>
</dbReference>
<sequence length="238" mass="25990">MELRDKVAIVTGASSGLGRAFAIALVQKGAHVYGLARRVERLNALRDELGPRFHPIACDVTRPNDVEAAFQRVIREAGRLDILINNAGLGKMGPVDELSLEDWDVQMNTNLRGVFLCTRAAVPQMKKQNAETGFGGHIINIASVAGLIGNPNLSAYNATKFGVRGFSEAIMKELRDHGIKVTCVYPGSVATEFFEVSGMRGADRPVTPEQVAQTILHILETDDNYLISEVVIRPLRPR</sequence>
<keyword evidence="6" id="KW-1185">Reference proteome</keyword>
<dbReference type="PRINTS" id="PR00080">
    <property type="entry name" value="SDRFAMILY"/>
</dbReference>
<dbReference type="PANTHER" id="PTHR44196:SF1">
    <property type="entry name" value="DEHYDROGENASE_REDUCTASE SDR FAMILY MEMBER 7B"/>
    <property type="match status" value="1"/>
</dbReference>
<dbReference type="EMBL" id="CP001807">
    <property type="protein sequence ID" value="ACY49511.1"/>
    <property type="molecule type" value="Genomic_DNA"/>
</dbReference>
<evidence type="ECO:0000313" key="5">
    <source>
        <dbReference type="EMBL" id="ACY49511.1"/>
    </source>
</evidence>
<dbReference type="FunFam" id="3.40.50.720:FF:000047">
    <property type="entry name" value="NADP-dependent L-serine/L-allo-threonine dehydrogenase"/>
    <property type="match status" value="1"/>
</dbReference>
<proteinExistence type="inferred from homology"/>
<dbReference type="Proteomes" id="UP000002221">
    <property type="component" value="Chromosome"/>
</dbReference>
<accession>D0MG22</accession>
<dbReference type="KEGG" id="rmr:Rmar_2639"/>
<feature type="domain" description="Ketoreductase" evidence="4">
    <location>
        <begin position="6"/>
        <end position="193"/>
    </location>
</feature>
<dbReference type="PRINTS" id="PR00081">
    <property type="entry name" value="GDHRDH"/>
</dbReference>
<keyword evidence="2" id="KW-0560">Oxidoreductase</keyword>
<dbReference type="GO" id="GO:0016616">
    <property type="term" value="F:oxidoreductase activity, acting on the CH-OH group of donors, NAD or NADP as acceptor"/>
    <property type="evidence" value="ECO:0007669"/>
    <property type="project" value="UniProtKB-ARBA"/>
</dbReference>
<dbReference type="OrthoDB" id="9775296at2"/>
<organism evidence="5 6">
    <name type="scientific">Rhodothermus marinus (strain ATCC 43812 / DSM 4252 / R-10)</name>
    <name type="common">Rhodothermus obamensis</name>
    <dbReference type="NCBI Taxonomy" id="518766"/>
    <lineage>
        <taxon>Bacteria</taxon>
        <taxon>Pseudomonadati</taxon>
        <taxon>Rhodothermota</taxon>
        <taxon>Rhodothermia</taxon>
        <taxon>Rhodothermales</taxon>
        <taxon>Rhodothermaceae</taxon>
        <taxon>Rhodothermus</taxon>
    </lineage>
</organism>
<evidence type="ECO:0000259" key="4">
    <source>
        <dbReference type="SMART" id="SM00822"/>
    </source>
</evidence>